<keyword evidence="6" id="KW-1185">Reference proteome</keyword>
<dbReference type="GO" id="GO:0005635">
    <property type="term" value="C:nuclear envelope"/>
    <property type="evidence" value="ECO:0000318"/>
    <property type="project" value="GO_Central"/>
</dbReference>
<dbReference type="GO" id="GO:0031267">
    <property type="term" value="F:small GTPase binding"/>
    <property type="evidence" value="ECO:0007669"/>
    <property type="project" value="InterPro"/>
</dbReference>
<evidence type="ECO:0000313" key="5">
    <source>
        <dbReference type="EMBL" id="EFJ24971.1"/>
    </source>
</evidence>
<evidence type="ECO:0000256" key="2">
    <source>
        <dbReference type="ARBA" id="ARBA00022448"/>
    </source>
</evidence>
<proteinExistence type="predicted"/>
<dbReference type="KEGG" id="smo:SELMODRAFT_100087"/>
<dbReference type="Gene3D" id="1.25.10.10">
    <property type="entry name" value="Leucine-rich Repeat Variant"/>
    <property type="match status" value="1"/>
</dbReference>
<comment type="subcellular location">
    <subcellularLocation>
        <location evidence="1">Nucleus</location>
    </subcellularLocation>
</comment>
<dbReference type="Proteomes" id="UP000001514">
    <property type="component" value="Unassembled WGS sequence"/>
</dbReference>
<dbReference type="SMART" id="SM00913">
    <property type="entry name" value="IBN_N"/>
    <property type="match status" value="1"/>
</dbReference>
<dbReference type="InParanoid" id="D8RRZ2"/>
<evidence type="ECO:0000256" key="3">
    <source>
        <dbReference type="ARBA" id="ARBA00023242"/>
    </source>
</evidence>
<dbReference type="EMBL" id="GL377588">
    <property type="protein sequence ID" value="EFJ24971.1"/>
    <property type="molecule type" value="Genomic_DNA"/>
</dbReference>
<dbReference type="SUPFAM" id="SSF48371">
    <property type="entry name" value="ARM repeat"/>
    <property type="match status" value="1"/>
</dbReference>
<sequence>MAAADDLWLVSCLNATLDPNLGARNQAEGALTEASRKTGYGIALARITLNNDFSLGVRQISLETAVLLKHYVKKHWIGDDFTVFPQDKVSSIALSRLFVKDGSCFSQEMIRKLLPLGLGDPEKKIQTAVGMVIACIAISDWPEEWPELMMLILACINDRSDVNKVNGGMRCLYLFADEMDDRQLPHLVYAASTRKEALNVLHSCIATLGVMSGAYQSETKALMKPMLKGWLEQFAAVLLQTIRPKEPDSWLLKMEAIKALQQIVMNFSKLAFNDFTIVLSPLWHTFVTDLQVYVEAAVNGDEVDLADPKSSEESLESYANQLLEFLLCLVGHSRYCEVIRKSIKDLAYFTIGYMQMTEEQVVQTWSGDASEFLAEEDTLSCSCRTSGKRAKQVCFDFREFISGVLLLQEFVGVYEDEGTLAILEAVSRRMEDADRAKSQGETGCYFSGMKLCPFLYGRALWAVAKFSSCISKDKQEKFFLTAIEGLSDTSYIPIMVASCQAVSTLLPKVESRSSQPYIRSLYTALATLLQQGSEETMHIVLDALQSAIKADKDHMPEAEAMLSPILLHVWATYIRDPLISIDALSAIENAPLSILKHAHHALFTSIIDIVLQTNDDSELQNATECLAGFVKSAGENLLAWATDADSTMKMLLAAAGRLLNPQTNSSGSLYSGTFIVQLIEKFSLRMAPHLRDLVTALVVHMSAPNYGQFIELLRSIPSKGYGDSLTCVMAEWTKCHGKDYEVQGSYQIKVSTTALASLLATGHPLLSQVQVEGRLLEATGGIKTRSKSKLQPDQFTRVSALQKIFSLLARGLVEGQEAASNFVDEDDEWEELSNPDGNDVEDVVPANKSLRSVFEPADLYEDVLNGDVVRANPWRKSCGIDIRFVLQSDGDEPSDEVDPINQVSVTIIT</sequence>
<dbReference type="STRING" id="88036.D8RRZ2"/>
<dbReference type="Gramene" id="EFJ24971">
    <property type="protein sequence ID" value="EFJ24971"/>
    <property type="gene ID" value="SELMODRAFT_100087"/>
</dbReference>
<dbReference type="GO" id="GO:0005829">
    <property type="term" value="C:cytosol"/>
    <property type="evidence" value="ECO:0000318"/>
    <property type="project" value="GO_Central"/>
</dbReference>
<name>D8RRZ2_SELML</name>
<feature type="domain" description="Importin N-terminal" evidence="4">
    <location>
        <begin position="27"/>
        <end position="120"/>
    </location>
</feature>
<dbReference type="InterPro" id="IPR016024">
    <property type="entry name" value="ARM-type_fold"/>
</dbReference>
<organism evidence="6">
    <name type="scientific">Selaginella moellendorffii</name>
    <name type="common">Spikemoss</name>
    <dbReference type="NCBI Taxonomy" id="88036"/>
    <lineage>
        <taxon>Eukaryota</taxon>
        <taxon>Viridiplantae</taxon>
        <taxon>Streptophyta</taxon>
        <taxon>Embryophyta</taxon>
        <taxon>Tracheophyta</taxon>
        <taxon>Lycopodiopsida</taxon>
        <taxon>Selaginellales</taxon>
        <taxon>Selaginellaceae</taxon>
        <taxon>Selaginella</taxon>
    </lineage>
</organism>
<dbReference type="AlphaFoldDB" id="D8RRZ2"/>
<dbReference type="PANTHER" id="PTHR10997">
    <property type="entry name" value="IMPORTIN-7, 8, 11"/>
    <property type="match status" value="1"/>
</dbReference>
<dbReference type="HOGENOM" id="CLU_008920_1_0_1"/>
<accession>D8RRZ2</accession>
<keyword evidence="2" id="KW-0813">Transport</keyword>
<dbReference type="InterPro" id="IPR011989">
    <property type="entry name" value="ARM-like"/>
</dbReference>
<keyword evidence="3" id="KW-0539">Nucleus</keyword>
<dbReference type="eggNOG" id="KOG2274">
    <property type="taxonomic scope" value="Eukaryota"/>
</dbReference>
<dbReference type="InterPro" id="IPR001494">
    <property type="entry name" value="Importin-beta_N"/>
</dbReference>
<dbReference type="OMA" id="NPDQYTI"/>
<reference evidence="5 6" key="1">
    <citation type="journal article" date="2011" name="Science">
        <title>The Selaginella genome identifies genetic changes associated with the evolution of vascular plants.</title>
        <authorList>
            <person name="Banks J.A."/>
            <person name="Nishiyama T."/>
            <person name="Hasebe M."/>
            <person name="Bowman J.L."/>
            <person name="Gribskov M."/>
            <person name="dePamphilis C."/>
            <person name="Albert V.A."/>
            <person name="Aono N."/>
            <person name="Aoyama T."/>
            <person name="Ambrose B.A."/>
            <person name="Ashton N.W."/>
            <person name="Axtell M.J."/>
            <person name="Barker E."/>
            <person name="Barker M.S."/>
            <person name="Bennetzen J.L."/>
            <person name="Bonawitz N.D."/>
            <person name="Chapple C."/>
            <person name="Cheng C."/>
            <person name="Correa L.G."/>
            <person name="Dacre M."/>
            <person name="DeBarry J."/>
            <person name="Dreyer I."/>
            <person name="Elias M."/>
            <person name="Engstrom E.M."/>
            <person name="Estelle M."/>
            <person name="Feng L."/>
            <person name="Finet C."/>
            <person name="Floyd S.K."/>
            <person name="Frommer W.B."/>
            <person name="Fujita T."/>
            <person name="Gramzow L."/>
            <person name="Gutensohn M."/>
            <person name="Harholt J."/>
            <person name="Hattori M."/>
            <person name="Heyl A."/>
            <person name="Hirai T."/>
            <person name="Hiwatashi Y."/>
            <person name="Ishikawa M."/>
            <person name="Iwata M."/>
            <person name="Karol K.G."/>
            <person name="Koehler B."/>
            <person name="Kolukisaoglu U."/>
            <person name="Kubo M."/>
            <person name="Kurata T."/>
            <person name="Lalonde S."/>
            <person name="Li K."/>
            <person name="Li Y."/>
            <person name="Litt A."/>
            <person name="Lyons E."/>
            <person name="Manning G."/>
            <person name="Maruyama T."/>
            <person name="Michael T.P."/>
            <person name="Mikami K."/>
            <person name="Miyazaki S."/>
            <person name="Morinaga S."/>
            <person name="Murata T."/>
            <person name="Mueller-Roeber B."/>
            <person name="Nelson D.R."/>
            <person name="Obara M."/>
            <person name="Oguri Y."/>
            <person name="Olmstead R.G."/>
            <person name="Onodera N."/>
            <person name="Petersen B.L."/>
            <person name="Pils B."/>
            <person name="Prigge M."/>
            <person name="Rensing S.A."/>
            <person name="Riano-Pachon D.M."/>
            <person name="Roberts A.W."/>
            <person name="Sato Y."/>
            <person name="Scheller H.V."/>
            <person name="Schulz B."/>
            <person name="Schulz C."/>
            <person name="Shakirov E.V."/>
            <person name="Shibagaki N."/>
            <person name="Shinohara N."/>
            <person name="Shippen D.E."/>
            <person name="Soerensen I."/>
            <person name="Sotooka R."/>
            <person name="Sugimoto N."/>
            <person name="Sugita M."/>
            <person name="Sumikawa N."/>
            <person name="Tanurdzic M."/>
            <person name="Theissen G."/>
            <person name="Ulvskov P."/>
            <person name="Wakazuki S."/>
            <person name="Weng J.K."/>
            <person name="Willats W.W."/>
            <person name="Wipf D."/>
            <person name="Wolf P.G."/>
            <person name="Yang L."/>
            <person name="Zimmer A.D."/>
            <person name="Zhu Q."/>
            <person name="Mitros T."/>
            <person name="Hellsten U."/>
            <person name="Loque D."/>
            <person name="Otillar R."/>
            <person name="Salamov A."/>
            <person name="Schmutz J."/>
            <person name="Shapiro H."/>
            <person name="Lindquist E."/>
            <person name="Lucas S."/>
            <person name="Rokhsar D."/>
            <person name="Grigoriev I.V."/>
        </authorList>
    </citation>
    <scope>NUCLEOTIDE SEQUENCE [LARGE SCALE GENOMIC DNA]</scope>
</reference>
<dbReference type="PANTHER" id="PTHR10997:SF9">
    <property type="entry name" value="IMPORTIN-9"/>
    <property type="match status" value="1"/>
</dbReference>
<dbReference type="GO" id="GO:0006606">
    <property type="term" value="P:protein import into nucleus"/>
    <property type="evidence" value="ECO:0000318"/>
    <property type="project" value="GO_Central"/>
</dbReference>
<evidence type="ECO:0000259" key="4">
    <source>
        <dbReference type="SMART" id="SM00913"/>
    </source>
</evidence>
<evidence type="ECO:0000256" key="1">
    <source>
        <dbReference type="ARBA" id="ARBA00004123"/>
    </source>
</evidence>
<evidence type="ECO:0000313" key="6">
    <source>
        <dbReference type="Proteomes" id="UP000001514"/>
    </source>
</evidence>
<dbReference type="FunCoup" id="D8RRZ2">
    <property type="interactions" value="4597"/>
</dbReference>
<protein>
    <recommendedName>
        <fullName evidence="4">Importin N-terminal domain-containing protein</fullName>
    </recommendedName>
</protein>
<gene>
    <name evidence="5" type="ORF">SELMODRAFT_100087</name>
</gene>